<dbReference type="CDD" id="cd02071">
    <property type="entry name" value="MM_CoA_mut_B12_BD"/>
    <property type="match status" value="1"/>
</dbReference>
<keyword evidence="8 9" id="KW-0170">Cobalt</keyword>
<reference evidence="11" key="1">
    <citation type="journal article" date="2014" name="Int. J. Syst. Evol. Microbiol.">
        <title>Complete genome sequence of Corynebacterium casei LMG S-19264T (=DSM 44701T), isolated from a smear-ripened cheese.</title>
        <authorList>
            <consortium name="US DOE Joint Genome Institute (JGI-PGF)"/>
            <person name="Walter F."/>
            <person name="Albersmeier A."/>
            <person name="Kalinowski J."/>
            <person name="Ruckert C."/>
        </authorList>
    </citation>
    <scope>NUCLEOTIDE SEQUENCE</scope>
    <source>
        <strain evidence="11">CGMCC 1.15448</strain>
    </source>
</reference>
<dbReference type="EC" id="3.6.5.-" evidence="9"/>
<feature type="binding site" evidence="9">
    <location>
        <position position="260"/>
    </location>
    <ligand>
        <name>Mg(2+)</name>
        <dbReference type="ChEBI" id="CHEBI:18420"/>
        <label>1</label>
        <note>catalytic</note>
    </ligand>
</feature>
<dbReference type="RefSeq" id="WP_188934167.1">
    <property type="nucleotide sequence ID" value="NZ_BMJC01000004.1"/>
</dbReference>
<keyword evidence="6 9" id="KW-0143">Chaperone</keyword>
<evidence type="ECO:0000256" key="7">
    <source>
        <dbReference type="ARBA" id="ARBA00023235"/>
    </source>
</evidence>
<feature type="binding site" evidence="9">
    <location>
        <position position="783"/>
    </location>
    <ligand>
        <name>substrate</name>
    </ligand>
</feature>
<dbReference type="PROSITE" id="PS51332">
    <property type="entry name" value="B12_BINDING"/>
    <property type="match status" value="1"/>
</dbReference>
<comment type="catalytic activity">
    <reaction evidence="9">
        <text>2-methylpropanoyl-CoA = butanoyl-CoA</text>
        <dbReference type="Rhea" id="RHEA:13141"/>
        <dbReference type="ChEBI" id="CHEBI:57338"/>
        <dbReference type="ChEBI" id="CHEBI:57371"/>
        <dbReference type="EC" id="5.4.99.13"/>
    </reaction>
</comment>
<dbReference type="GO" id="GO:0005525">
    <property type="term" value="F:GTP binding"/>
    <property type="evidence" value="ECO:0007669"/>
    <property type="project" value="UniProtKB-UniRule"/>
</dbReference>
<dbReference type="Gene3D" id="3.40.50.300">
    <property type="entry name" value="P-loop containing nucleotide triphosphate hydrolases"/>
    <property type="match status" value="1"/>
</dbReference>
<proteinExistence type="inferred from homology"/>
<dbReference type="GO" id="GO:0003924">
    <property type="term" value="F:GTPase activity"/>
    <property type="evidence" value="ECO:0007669"/>
    <property type="project" value="UniProtKB-UniRule"/>
</dbReference>
<dbReference type="EC" id="5.4.99.13" evidence="9"/>
<feature type="domain" description="B12-binding" evidence="10">
    <location>
        <begin position="8"/>
        <end position="146"/>
    </location>
</feature>
<dbReference type="AlphaFoldDB" id="A0A8J2XUU9"/>
<evidence type="ECO:0000313" key="11">
    <source>
        <dbReference type="EMBL" id="GGB08968.1"/>
    </source>
</evidence>
<keyword evidence="9" id="KW-0511">Multifunctional enzyme</keyword>
<dbReference type="InterPro" id="IPR016176">
    <property type="entry name" value="Cbl-dep_enz_cat"/>
</dbReference>
<feature type="binding site" evidence="9">
    <location>
        <position position="308"/>
    </location>
    <ligand>
        <name>Mg(2+)</name>
        <dbReference type="ChEBI" id="CHEBI:18420"/>
        <label>1</label>
        <note>catalytic</note>
    </ligand>
</feature>
<comment type="cofactor">
    <cofactor evidence="9">
        <name>Mg(2+)</name>
        <dbReference type="ChEBI" id="CHEBI:18420"/>
    </cofactor>
</comment>
<keyword evidence="3 9" id="KW-0547">Nucleotide-binding</keyword>
<keyword evidence="2 9" id="KW-0846">Cobalamin</keyword>
<feature type="binding site" evidence="9">
    <location>
        <position position="1028"/>
    </location>
    <ligand>
        <name>GTP</name>
        <dbReference type="ChEBI" id="CHEBI:37565"/>
    </ligand>
</feature>
<comment type="subunit">
    <text evidence="9">Homodimer.</text>
</comment>
<dbReference type="Pfam" id="PF03308">
    <property type="entry name" value="MeaB"/>
    <property type="match status" value="1"/>
</dbReference>
<feature type="binding site" evidence="9">
    <location>
        <position position="1147"/>
    </location>
    <ligand>
        <name>GTP</name>
        <dbReference type="ChEBI" id="CHEBI:37565"/>
    </ligand>
</feature>
<dbReference type="InterPro" id="IPR006158">
    <property type="entry name" value="Cobalamin-bd"/>
</dbReference>
<keyword evidence="12" id="KW-1185">Reference proteome</keyword>
<dbReference type="InterPro" id="IPR033669">
    <property type="entry name" value="IcmF"/>
</dbReference>
<feature type="binding site" evidence="9">
    <location>
        <position position="246"/>
    </location>
    <ligand>
        <name>Mg(2+)</name>
        <dbReference type="ChEBI" id="CHEBI:18420"/>
        <label>2</label>
    </ligand>
</feature>
<name>A0A8J2XUU9_9BACT</name>
<dbReference type="Pfam" id="PF02310">
    <property type="entry name" value="B12-binding"/>
    <property type="match status" value="1"/>
</dbReference>
<dbReference type="SUPFAM" id="SSF51703">
    <property type="entry name" value="Cobalamin (vitamin B12)-dependent enzymes"/>
    <property type="match status" value="1"/>
</dbReference>
<evidence type="ECO:0000256" key="3">
    <source>
        <dbReference type="ARBA" id="ARBA00022741"/>
    </source>
</evidence>
<comment type="similarity">
    <text evidence="9">Belongs to the IcmF family.</text>
</comment>
<feature type="binding site" evidence="9">
    <location>
        <position position="620"/>
    </location>
    <ligand>
        <name>substrate</name>
    </ligand>
</feature>
<evidence type="ECO:0000256" key="2">
    <source>
        <dbReference type="ARBA" id="ARBA00022628"/>
    </source>
</evidence>
<dbReference type="GO" id="GO:0031419">
    <property type="term" value="F:cobalamin binding"/>
    <property type="evidence" value="ECO:0007669"/>
    <property type="project" value="UniProtKB-UniRule"/>
</dbReference>
<comment type="caution">
    <text evidence="9">Lacks conserved residue(s) required for the propagation of feature annotation.</text>
</comment>
<feature type="binding site" evidence="9">
    <location>
        <position position="263"/>
    </location>
    <ligand>
        <name>GTP</name>
        <dbReference type="ChEBI" id="CHEBI:37565"/>
    </ligand>
</feature>
<dbReference type="SUPFAM" id="SSF52242">
    <property type="entry name" value="Cobalamin (vitamin B12)-binding domain"/>
    <property type="match status" value="1"/>
</dbReference>
<keyword evidence="9" id="KW-0479">Metal-binding</keyword>
<dbReference type="EMBL" id="BMJC01000004">
    <property type="protein sequence ID" value="GGB08968.1"/>
    <property type="molecule type" value="Genomic_DNA"/>
</dbReference>
<dbReference type="GO" id="GO:0034784">
    <property type="term" value="F:pivalyl-CoA mutase activity"/>
    <property type="evidence" value="ECO:0007669"/>
    <property type="project" value="InterPro"/>
</dbReference>
<reference evidence="11" key="2">
    <citation type="submission" date="2020-09" db="EMBL/GenBank/DDBJ databases">
        <authorList>
            <person name="Sun Q."/>
            <person name="Zhou Y."/>
        </authorList>
    </citation>
    <scope>NUCLEOTIDE SEQUENCE</scope>
    <source>
        <strain evidence="11">CGMCC 1.15448</strain>
    </source>
</reference>
<comment type="caution">
    <text evidence="11">The sequence shown here is derived from an EMBL/GenBank/DDBJ whole genome shotgun (WGS) entry which is preliminary data.</text>
</comment>
<feature type="binding site" description="axial binding residue" evidence="9">
    <location>
        <position position="21"/>
    </location>
    <ligand>
        <name>adenosylcob(III)alamin</name>
        <dbReference type="ChEBI" id="CHEBI:18408"/>
    </ligand>
    <ligandPart>
        <name>Co</name>
        <dbReference type="ChEBI" id="CHEBI:27638"/>
    </ligandPart>
</feature>
<dbReference type="GO" id="GO:0047727">
    <property type="term" value="F:isobutyryl-CoA mutase activity"/>
    <property type="evidence" value="ECO:0007669"/>
    <property type="project" value="UniProtKB-UniRule"/>
</dbReference>
<keyword evidence="4 9" id="KW-0378">Hydrolase</keyword>
<evidence type="ECO:0000256" key="6">
    <source>
        <dbReference type="ARBA" id="ARBA00023186"/>
    </source>
</evidence>
<dbReference type="InterPro" id="IPR027417">
    <property type="entry name" value="P-loop_NTPase"/>
</dbReference>
<comment type="cofactor">
    <cofactor evidence="1 9">
        <name>adenosylcob(III)alamin</name>
        <dbReference type="ChEBI" id="CHEBI:18408"/>
    </cofactor>
</comment>
<dbReference type="PANTHER" id="PTHR43087:SF1">
    <property type="entry name" value="LAO_AO TRANSPORT SYSTEM ATPASE"/>
    <property type="match status" value="1"/>
</dbReference>
<gene>
    <name evidence="9 11" type="primary">icmF</name>
    <name evidence="11" type="ORF">GCM10011511_35620</name>
</gene>
<dbReference type="InterPro" id="IPR006099">
    <property type="entry name" value="MeMalonylCoA_mutase_a/b_cat"/>
</dbReference>
<keyword evidence="7 9" id="KW-0413">Isomerase</keyword>
<feature type="binding site" evidence="9">
    <location>
        <position position="911"/>
    </location>
    <ligand>
        <name>substrate</name>
    </ligand>
</feature>
<evidence type="ECO:0000313" key="12">
    <source>
        <dbReference type="Proteomes" id="UP000607559"/>
    </source>
</evidence>
<dbReference type="Gene3D" id="3.40.50.280">
    <property type="entry name" value="Cobalamin-binding domain"/>
    <property type="match status" value="1"/>
</dbReference>
<feature type="binding site" evidence="9">
    <location>
        <position position="916"/>
    </location>
    <ligand>
        <name>substrate</name>
    </ligand>
</feature>
<feature type="binding site" evidence="9">
    <location>
        <position position="876"/>
    </location>
    <ligand>
        <name>substrate</name>
    </ligand>
</feature>
<keyword evidence="5 9" id="KW-0342">GTP-binding</keyword>
<evidence type="ECO:0000256" key="5">
    <source>
        <dbReference type="ARBA" id="ARBA00023134"/>
    </source>
</evidence>
<comment type="catalytic activity">
    <reaction evidence="9">
        <text>GTP + H2O = GDP + phosphate + H(+)</text>
        <dbReference type="Rhea" id="RHEA:19669"/>
        <dbReference type="ChEBI" id="CHEBI:15377"/>
        <dbReference type="ChEBI" id="CHEBI:15378"/>
        <dbReference type="ChEBI" id="CHEBI:37565"/>
        <dbReference type="ChEBI" id="CHEBI:43474"/>
        <dbReference type="ChEBI" id="CHEBI:58189"/>
    </reaction>
</comment>
<evidence type="ECO:0000256" key="1">
    <source>
        <dbReference type="ARBA" id="ARBA00001922"/>
    </source>
</evidence>
<dbReference type="HAMAP" id="MF_02050">
    <property type="entry name" value="IcmF"/>
    <property type="match status" value="1"/>
</dbReference>
<evidence type="ECO:0000256" key="8">
    <source>
        <dbReference type="ARBA" id="ARBA00023285"/>
    </source>
</evidence>
<dbReference type="Pfam" id="PF01642">
    <property type="entry name" value="MM_CoA_mutase"/>
    <property type="match status" value="2"/>
</dbReference>
<feature type="binding site" evidence="9">
    <location>
        <position position="827"/>
    </location>
    <ligand>
        <name>substrate</name>
    </ligand>
</feature>
<feature type="binding site" evidence="9">
    <location>
        <begin position="218"/>
        <end position="223"/>
    </location>
    <ligand>
        <name>GTP</name>
        <dbReference type="ChEBI" id="CHEBI:37565"/>
    </ligand>
</feature>
<evidence type="ECO:0000256" key="9">
    <source>
        <dbReference type="HAMAP-Rule" id="MF_02050"/>
    </source>
</evidence>
<organism evidence="11 12">
    <name type="scientific">Puia dinghuensis</name>
    <dbReference type="NCBI Taxonomy" id="1792502"/>
    <lineage>
        <taxon>Bacteria</taxon>
        <taxon>Pseudomonadati</taxon>
        <taxon>Bacteroidota</taxon>
        <taxon>Chitinophagia</taxon>
        <taxon>Chitinophagales</taxon>
        <taxon>Chitinophagaceae</taxon>
        <taxon>Puia</taxon>
    </lineage>
</organism>
<protein>
    <recommendedName>
        <fullName evidence="9">Fused isobutyryl-CoA mutase</fullName>
    </recommendedName>
    <domain>
        <recommendedName>
            <fullName evidence="9">Isobutyryl-CoA mutase</fullName>
            <shortName evidence="9">ICM</shortName>
            <ecNumber evidence="9">5.4.99.13</ecNumber>
        </recommendedName>
    </domain>
    <domain>
        <recommendedName>
            <fullName evidence="9">P-loop GTPase</fullName>
            <ecNumber evidence="9">3.6.5.-</ecNumber>
        </recommendedName>
        <alternativeName>
            <fullName evidence="9">G-protein chaperone</fullName>
        </alternativeName>
    </domain>
</protein>
<feature type="binding site" evidence="9">
    <location>
        <begin position="355"/>
        <end position="358"/>
    </location>
    <ligand>
        <name>GTP</name>
        <dbReference type="ChEBI" id="CHEBI:37565"/>
    </ligand>
</feature>
<comment type="function">
    <text evidence="9">Catalyzes the reversible interconversion of isobutyryl-CoA and n-butyryl-CoA, using radical chemistry. Also exhibits GTPase activity, associated with its G-protein domain (MeaI) that functions as a chaperone that assists cofactor delivery and proper holo-enzyme assembly.</text>
</comment>
<dbReference type="GO" id="GO:0000287">
    <property type="term" value="F:magnesium ion binding"/>
    <property type="evidence" value="ECO:0007669"/>
    <property type="project" value="UniProtKB-UniRule"/>
</dbReference>
<dbReference type="PANTHER" id="PTHR43087">
    <property type="entry name" value="LYSINE/ARGININE/ORNITHINE TRANSPORT SYSTEM KINASE"/>
    <property type="match status" value="1"/>
</dbReference>
<evidence type="ECO:0000259" key="10">
    <source>
        <dbReference type="PROSITE" id="PS51332"/>
    </source>
</evidence>
<dbReference type="Gene3D" id="3.20.20.240">
    <property type="entry name" value="Methylmalonyl-CoA mutase"/>
    <property type="match status" value="1"/>
</dbReference>
<dbReference type="SUPFAM" id="SSF52540">
    <property type="entry name" value="P-loop containing nucleoside triphosphate hydrolases"/>
    <property type="match status" value="1"/>
</dbReference>
<feature type="binding site" evidence="9">
    <location>
        <position position="308"/>
    </location>
    <ligand>
        <name>Mg(2+)</name>
        <dbReference type="ChEBI" id="CHEBI:18420"/>
        <label>2</label>
    </ligand>
</feature>
<dbReference type="GO" id="GO:0006637">
    <property type="term" value="P:acyl-CoA metabolic process"/>
    <property type="evidence" value="ECO:0007669"/>
    <property type="project" value="UniProtKB-UniRule"/>
</dbReference>
<feature type="region of interest" description="Linker" evidence="9">
    <location>
        <begin position="416"/>
        <end position="577"/>
    </location>
</feature>
<keyword evidence="9" id="KW-0460">Magnesium</keyword>
<sequence>MSYTPVNKVRLVTAAALFDGHDAAINIMRRILQAKGAEIIHLGHNRSVAEIVECAIEEDVQGIAITSYQGGHLEFFKYMKDLLDENGCGHIRLFGGGGGTILPQEIEELHQYGITRIYSPDDGRRMGLEGMIEDVIRQCDFPLNGDPRNFPGQMKLGEWKDIRKIARSITNAENGVGPTEIGGAAGVKAVGAGGAAVAGAQGGHVASIPVVGVTGTGGAGKSSVTDELVRRYLNSFPDKTIAVVSVDPSKKKTGGALLGDRIRMNAISSPRAYMRSLATRDSDKALSAHVQEAIDICKSAAYDLIILESAGVGQSDASILDHSDISLYVMTPEYGAASQLEKINMLDYADLVVLNKFDKAGALDALHDIRKQYKRNHQLWTAKDGELPVVGTIAAQFNDAGVNELFEKLMFAIETKTGVRYGELTMHPHTQDTTTRSQILPASRVRYMAEITGAIREYNRRTEEQADIASRLYRLSGVLDELPAAFPGRDELLAQKTKYEQQLFPLCKKLIEEWPALTARYRQDSFDYDVRGKVISQPLFTESLSGTAIPRIAVPRLRDWGDILRWRLQENFPGKYPYTAGVFPLKRAEEDPTRMFAGEGGPERTNKRFHYVSAGQPAKRLSTAFDSVTLYGEDPDYRPDIYGKIGNAGVSIATVDDAKKLYSGFDLCDPKTSVSMTINGPAPILLAFFMNAAIDQQCEKWLAANGRGAAGASGIGDIEAVAEVFTRKYPDGNRPVYRNPLSPEGLPEGNDGLGLGLLGLSGDEVVPAEVYQQLRASALSQVRGTVQADILKEDQAQNTCIFSTEFALRLMGDVQAWFISHQVRNFYSVSISGYHIAEAGANPITQLAFTLSNGFTYVEYYLSRGMAIDDFAPNLSFFFSNGMDPEYSVIGRVARRIWAKAIKHVYKGNGRSQKLKYHIQTSGRSLHAQEIDFNDIRTTLQALYAIYDNCNSLHTNAYDEAITTPTEESVRRAMAIQLIINRELGSARTENYLQGSFAVEELTDLVEEAVLSEFDRINERGGVLGAMERMYQRNKIQEESLHYESLKHSGELPIVGVNTFLDRKGSPTVLPGEVIRSTAEEKDQQIGNLQAFRQRNTARKPEMLRRLKEVAVTNGNLFGELMETVKYCTLGEITNALYEVGGQYRRNM</sequence>
<accession>A0A8J2XUU9</accession>
<dbReference type="InterPro" id="IPR052040">
    <property type="entry name" value="GTPase/Isobutyryl-CoA_mutase"/>
</dbReference>
<evidence type="ECO:0000256" key="4">
    <source>
        <dbReference type="ARBA" id="ARBA00022801"/>
    </source>
</evidence>
<dbReference type="Proteomes" id="UP000607559">
    <property type="component" value="Unassembled WGS sequence"/>
</dbReference>
<feature type="binding site" evidence="9">
    <location>
        <position position="247"/>
    </location>
    <ligand>
        <name>Mg(2+)</name>
        <dbReference type="ChEBI" id="CHEBI:18420"/>
        <label>2</label>
    </ligand>
</feature>
<comment type="domain">
    <text evidence="9">Is composed of four functional domains: the N-terminal 5'-deoxyadenosylcobalamin binding region that is homologous to the small subunit of ICM (IcmB), a middle P-loop GTPase domain (MeaI) that likely acts as a chaperone for ICM, a structured linker region involved in dimer formation, and a C-terminal part that is homologous to the large substrate-binding subunit of ICM (IcmA).</text>
</comment>
<feature type="binding site" evidence="9">
    <location>
        <position position="260"/>
    </location>
    <ligand>
        <name>Mg(2+)</name>
        <dbReference type="ChEBI" id="CHEBI:18420"/>
        <label>2</label>
    </ligand>
</feature>
<feature type="binding site" evidence="9">
    <location>
        <position position="222"/>
    </location>
    <ligand>
        <name>Mg(2+)</name>
        <dbReference type="ChEBI" id="CHEBI:18420"/>
        <label>1</label>
        <note>catalytic</note>
    </ligand>
</feature>
<dbReference type="InterPro" id="IPR036724">
    <property type="entry name" value="Cobalamin-bd_sf"/>
</dbReference>